<keyword evidence="2" id="KW-1185">Reference proteome</keyword>
<dbReference type="Proteomes" id="UP000652074">
    <property type="component" value="Unassembled WGS sequence"/>
</dbReference>
<gene>
    <name evidence="1" type="ORF">GPA26_06750</name>
</gene>
<accession>A0ABX1MQA7</accession>
<evidence type="ECO:0000313" key="1">
    <source>
        <dbReference type="EMBL" id="NMF88179.1"/>
    </source>
</evidence>
<dbReference type="RefSeq" id="WP_169205608.1">
    <property type="nucleotide sequence ID" value="NZ_CP059560.1"/>
</dbReference>
<sequence>MKTLDVVATLREYPEQHIGKGQVGTVVEQLDGDHVLVEFANFDGIAYAILPIPAEHLIQLKHPPTIPWA</sequence>
<protein>
    <submittedName>
        <fullName evidence="1">DUF4926 domain-containing protein</fullName>
    </submittedName>
</protein>
<dbReference type="Pfam" id="PF16277">
    <property type="entry name" value="DUF4926"/>
    <property type="match status" value="1"/>
</dbReference>
<dbReference type="InterPro" id="IPR032568">
    <property type="entry name" value="DUF4926"/>
</dbReference>
<dbReference type="EMBL" id="WTVR01000010">
    <property type="protein sequence ID" value="NMF88179.1"/>
    <property type="molecule type" value="Genomic_DNA"/>
</dbReference>
<comment type="caution">
    <text evidence="1">The sequence shown here is derived from an EMBL/GenBank/DDBJ whole genome shotgun (WGS) entry which is preliminary data.</text>
</comment>
<evidence type="ECO:0000313" key="2">
    <source>
        <dbReference type="Proteomes" id="UP000652074"/>
    </source>
</evidence>
<proteinExistence type="predicted"/>
<reference evidence="1 2" key="1">
    <citation type="submission" date="2019-12" db="EMBL/GenBank/DDBJ databases">
        <title>Comparative genomics gives insights into the taxonomy of the Azoarcus-Aromatoleum group and reveals separate origins of nif in the plant-associated Azoarcus and non-plant-associated Aromatoleum sub-groups.</title>
        <authorList>
            <person name="Lafos M."/>
            <person name="Maluk M."/>
            <person name="Batista M."/>
            <person name="Junghare M."/>
            <person name="Carmona M."/>
            <person name="Faoro H."/>
            <person name="Cruz L.M."/>
            <person name="Battistoni F."/>
            <person name="De Souza E."/>
            <person name="Pedrosa F."/>
            <person name="Chen W.-M."/>
            <person name="Poole P.S."/>
            <person name="Dixon R.A."/>
            <person name="James E.K."/>
        </authorList>
    </citation>
    <scope>NUCLEOTIDE SEQUENCE [LARGE SCALE GENOMIC DNA]</scope>
    <source>
        <strain evidence="1 2">ToN1</strain>
    </source>
</reference>
<name>A0ABX1MQA7_9RHOO</name>
<organism evidence="1 2">
    <name type="scientific">Aromatoleum petrolei</name>
    <dbReference type="NCBI Taxonomy" id="76116"/>
    <lineage>
        <taxon>Bacteria</taxon>
        <taxon>Pseudomonadati</taxon>
        <taxon>Pseudomonadota</taxon>
        <taxon>Betaproteobacteria</taxon>
        <taxon>Rhodocyclales</taxon>
        <taxon>Rhodocyclaceae</taxon>
        <taxon>Aromatoleum</taxon>
    </lineage>
</organism>